<keyword evidence="5 8" id="KW-0697">Rotamase</keyword>
<reference evidence="11 12" key="1">
    <citation type="submission" date="2016-10" db="EMBL/GenBank/DDBJ databases">
        <authorList>
            <person name="de Groot N.N."/>
        </authorList>
    </citation>
    <scope>NUCLEOTIDE SEQUENCE [LARGE SCALE GENOMIC DNA]</scope>
    <source>
        <strain evidence="11 12">DSM 22007</strain>
    </source>
</reference>
<evidence type="ECO:0000256" key="5">
    <source>
        <dbReference type="ARBA" id="ARBA00023110"/>
    </source>
</evidence>
<evidence type="ECO:0000313" key="12">
    <source>
        <dbReference type="Proteomes" id="UP000198634"/>
    </source>
</evidence>
<dbReference type="AlphaFoldDB" id="A0A1H9JMA5"/>
<dbReference type="OrthoDB" id="14196at2"/>
<dbReference type="Pfam" id="PF13616">
    <property type="entry name" value="Rotamase_3"/>
    <property type="match status" value="1"/>
</dbReference>
<evidence type="ECO:0000313" key="11">
    <source>
        <dbReference type="EMBL" id="SEQ88071.1"/>
    </source>
</evidence>
<dbReference type="GO" id="GO:0003755">
    <property type="term" value="F:peptidyl-prolyl cis-trans isomerase activity"/>
    <property type="evidence" value="ECO:0007669"/>
    <property type="project" value="UniProtKB-KW"/>
</dbReference>
<dbReference type="EMBL" id="FOEP01000015">
    <property type="protein sequence ID" value="SEQ88071.1"/>
    <property type="molecule type" value="Genomic_DNA"/>
</dbReference>
<dbReference type="Gene3D" id="1.10.4030.10">
    <property type="entry name" value="Porin chaperone SurA, peptide-binding domain"/>
    <property type="match status" value="1"/>
</dbReference>
<evidence type="ECO:0000256" key="7">
    <source>
        <dbReference type="ARBA" id="ARBA00031484"/>
    </source>
</evidence>
<comment type="similarity">
    <text evidence="2">Belongs to the PpiC/parvulin rotamase family.</text>
</comment>
<dbReference type="PANTHER" id="PTHR47245">
    <property type="entry name" value="PEPTIDYLPROLYL ISOMERASE"/>
    <property type="match status" value="1"/>
</dbReference>
<proteinExistence type="inferred from homology"/>
<name>A0A1H9JMA5_9RHOB</name>
<dbReference type="InterPro" id="IPR027304">
    <property type="entry name" value="Trigger_fact/SurA_dom_sf"/>
</dbReference>
<evidence type="ECO:0000259" key="10">
    <source>
        <dbReference type="PROSITE" id="PS50198"/>
    </source>
</evidence>
<protein>
    <recommendedName>
        <fullName evidence="4">Parvulin-like PPIase</fullName>
        <ecNumber evidence="3">5.2.1.8</ecNumber>
    </recommendedName>
    <alternativeName>
        <fullName evidence="6">Peptidyl-prolyl cis-trans isomerase plp</fullName>
    </alternativeName>
    <alternativeName>
        <fullName evidence="7">Rotamase plp</fullName>
    </alternativeName>
</protein>
<accession>A0A1H9JMA5</accession>
<dbReference type="PROSITE" id="PS50198">
    <property type="entry name" value="PPIC_PPIASE_2"/>
    <property type="match status" value="1"/>
</dbReference>
<dbReference type="RefSeq" id="WP_090270933.1">
    <property type="nucleotide sequence ID" value="NZ_FOEP01000015.1"/>
</dbReference>
<dbReference type="SUPFAM" id="SSF109998">
    <property type="entry name" value="Triger factor/SurA peptide-binding domain-like"/>
    <property type="match status" value="1"/>
</dbReference>
<feature type="domain" description="PpiC" evidence="10">
    <location>
        <begin position="135"/>
        <end position="224"/>
    </location>
</feature>
<keyword evidence="12" id="KW-1185">Reference proteome</keyword>
<dbReference type="InterPro" id="IPR050245">
    <property type="entry name" value="PrsA_foldase"/>
</dbReference>
<keyword evidence="8 11" id="KW-0413">Isomerase</keyword>
<organism evidence="11 12">
    <name type="scientific">Thalassovita taeanensis</name>
    <dbReference type="NCBI Taxonomy" id="657014"/>
    <lineage>
        <taxon>Bacteria</taxon>
        <taxon>Pseudomonadati</taxon>
        <taxon>Pseudomonadota</taxon>
        <taxon>Alphaproteobacteria</taxon>
        <taxon>Rhodobacterales</taxon>
        <taxon>Roseobacteraceae</taxon>
        <taxon>Thalassovita</taxon>
    </lineage>
</organism>
<gene>
    <name evidence="11" type="ORF">SAMN04488092_11588</name>
</gene>
<evidence type="ECO:0000256" key="1">
    <source>
        <dbReference type="ARBA" id="ARBA00000971"/>
    </source>
</evidence>
<evidence type="ECO:0000256" key="3">
    <source>
        <dbReference type="ARBA" id="ARBA00013194"/>
    </source>
</evidence>
<dbReference type="InterPro" id="IPR000297">
    <property type="entry name" value="PPIase_PpiC"/>
</dbReference>
<comment type="catalytic activity">
    <reaction evidence="1">
        <text>[protein]-peptidylproline (omega=180) = [protein]-peptidylproline (omega=0)</text>
        <dbReference type="Rhea" id="RHEA:16237"/>
        <dbReference type="Rhea" id="RHEA-COMP:10747"/>
        <dbReference type="Rhea" id="RHEA-COMP:10748"/>
        <dbReference type="ChEBI" id="CHEBI:83833"/>
        <dbReference type="ChEBI" id="CHEBI:83834"/>
        <dbReference type="EC" id="5.2.1.8"/>
    </reaction>
</comment>
<evidence type="ECO:0000256" key="9">
    <source>
        <dbReference type="SAM" id="SignalP"/>
    </source>
</evidence>
<dbReference type="InterPro" id="IPR046357">
    <property type="entry name" value="PPIase_dom_sf"/>
</dbReference>
<dbReference type="Proteomes" id="UP000198634">
    <property type="component" value="Unassembled WGS sequence"/>
</dbReference>
<dbReference type="SUPFAM" id="SSF54534">
    <property type="entry name" value="FKBP-like"/>
    <property type="match status" value="1"/>
</dbReference>
<keyword evidence="9" id="KW-0732">Signal</keyword>
<evidence type="ECO:0000256" key="6">
    <source>
        <dbReference type="ARBA" id="ARBA00030642"/>
    </source>
</evidence>
<evidence type="ECO:0000256" key="8">
    <source>
        <dbReference type="PROSITE-ProRule" id="PRU00278"/>
    </source>
</evidence>
<evidence type="ECO:0000256" key="4">
    <source>
        <dbReference type="ARBA" id="ARBA00018370"/>
    </source>
</evidence>
<evidence type="ECO:0000256" key="2">
    <source>
        <dbReference type="ARBA" id="ARBA00007656"/>
    </source>
</evidence>
<sequence>MSKRLTYLSGAVLSLCMALPLVAEETPGIDTVVATVNGTTITLGHMVQMRQQLPEQYQALPDEILFSGILDQLVQQTLLQQSLTTPEPARVRVALDNERRALLAGEVLDGIATTSVSDEALQAAYDAQFSSADPATEYNASHILVETEEEAIKLAEDLRAGADFAEMAKTHSTGPSGPNGGELGWFGPGMMVKPFEDAVVGMEKSQISDPIKTQFGWHVIKLNDTRLSDAPALDEVRAELESELQRKAIETHIAELTAAAAVDKSAGTALDPAILRNDAVLEN</sequence>
<dbReference type="EC" id="5.2.1.8" evidence="3"/>
<dbReference type="PANTHER" id="PTHR47245:SF2">
    <property type="entry name" value="PEPTIDYL-PROLYL CIS-TRANS ISOMERASE HP_0175-RELATED"/>
    <property type="match status" value="1"/>
</dbReference>
<feature type="chain" id="PRO_5009300955" description="Parvulin-like PPIase" evidence="9">
    <location>
        <begin position="24"/>
        <end position="283"/>
    </location>
</feature>
<feature type="signal peptide" evidence="9">
    <location>
        <begin position="1"/>
        <end position="23"/>
    </location>
</feature>
<dbReference type="Gene3D" id="3.10.50.40">
    <property type="match status" value="1"/>
</dbReference>
<dbReference type="STRING" id="657014.SAMN04488092_11588"/>